<accession>A0A396JR75</accession>
<dbReference type="GO" id="GO:0046872">
    <property type="term" value="F:metal ion binding"/>
    <property type="evidence" value="ECO:0007669"/>
    <property type="project" value="InterPro"/>
</dbReference>
<dbReference type="InterPro" id="IPR009810">
    <property type="entry name" value="Nodulin_late_dom"/>
</dbReference>
<evidence type="ECO:0000313" key="3">
    <source>
        <dbReference type="Proteomes" id="UP000265566"/>
    </source>
</evidence>
<comment type="caution">
    <text evidence="2">The sequence shown here is derived from an EMBL/GenBank/DDBJ whole genome shotgun (WGS) entry which is preliminary data.</text>
</comment>
<sequence length="87" mass="10395">MRAYFVFYYKEIKSYNINYMKRVKIMAKIMKYVNVPILFLSILLVLMSYGSNYSPTPFPCLTDKDCTRRKGFSVTCRKGFCVEFKHF</sequence>
<dbReference type="Gramene" id="rna2983">
    <property type="protein sequence ID" value="RHN79231.1"/>
    <property type="gene ID" value="gene2983"/>
</dbReference>
<dbReference type="Proteomes" id="UP000265566">
    <property type="component" value="Chromosome 1"/>
</dbReference>
<evidence type="ECO:0000313" key="2">
    <source>
        <dbReference type="EMBL" id="RHN79231.1"/>
    </source>
</evidence>
<reference evidence="3" key="1">
    <citation type="journal article" date="2018" name="Nat. Plants">
        <title>Whole-genome landscape of Medicago truncatula symbiotic genes.</title>
        <authorList>
            <person name="Pecrix Y."/>
            <person name="Staton S.E."/>
            <person name="Sallet E."/>
            <person name="Lelandais-Briere C."/>
            <person name="Moreau S."/>
            <person name="Carrere S."/>
            <person name="Blein T."/>
            <person name="Jardinaud M.F."/>
            <person name="Latrasse D."/>
            <person name="Zouine M."/>
            <person name="Zahm M."/>
            <person name="Kreplak J."/>
            <person name="Mayjonade B."/>
            <person name="Satge C."/>
            <person name="Perez M."/>
            <person name="Cauet S."/>
            <person name="Marande W."/>
            <person name="Chantry-Darmon C."/>
            <person name="Lopez-Roques C."/>
            <person name="Bouchez O."/>
            <person name="Berard A."/>
            <person name="Debelle F."/>
            <person name="Munos S."/>
            <person name="Bendahmane A."/>
            <person name="Berges H."/>
            <person name="Niebel A."/>
            <person name="Buitink J."/>
            <person name="Frugier F."/>
            <person name="Benhamed M."/>
            <person name="Crespi M."/>
            <person name="Gouzy J."/>
            <person name="Gamas P."/>
        </authorList>
    </citation>
    <scope>NUCLEOTIDE SEQUENCE [LARGE SCALE GENOMIC DNA]</scope>
    <source>
        <strain evidence="3">cv. Jemalong A17</strain>
    </source>
</reference>
<dbReference type="AlphaFoldDB" id="A0A396JR75"/>
<protein>
    <submittedName>
        <fullName evidence="2">Putative Late nodulin</fullName>
    </submittedName>
</protein>
<dbReference type="Pfam" id="PF07127">
    <property type="entry name" value="Nodulin_late"/>
    <property type="match status" value="1"/>
</dbReference>
<evidence type="ECO:0000259" key="1">
    <source>
        <dbReference type="Pfam" id="PF07127"/>
    </source>
</evidence>
<proteinExistence type="predicted"/>
<organism evidence="2 3">
    <name type="scientific">Medicago truncatula</name>
    <name type="common">Barrel medic</name>
    <name type="synonym">Medicago tribuloides</name>
    <dbReference type="NCBI Taxonomy" id="3880"/>
    <lineage>
        <taxon>Eukaryota</taxon>
        <taxon>Viridiplantae</taxon>
        <taxon>Streptophyta</taxon>
        <taxon>Embryophyta</taxon>
        <taxon>Tracheophyta</taxon>
        <taxon>Spermatophyta</taxon>
        <taxon>Magnoliopsida</taxon>
        <taxon>eudicotyledons</taxon>
        <taxon>Gunneridae</taxon>
        <taxon>Pentapetalae</taxon>
        <taxon>rosids</taxon>
        <taxon>fabids</taxon>
        <taxon>Fabales</taxon>
        <taxon>Fabaceae</taxon>
        <taxon>Papilionoideae</taxon>
        <taxon>50 kb inversion clade</taxon>
        <taxon>NPAAA clade</taxon>
        <taxon>Hologalegina</taxon>
        <taxon>IRL clade</taxon>
        <taxon>Trifolieae</taxon>
        <taxon>Medicago</taxon>
    </lineage>
</organism>
<feature type="domain" description="Late nodulin" evidence="1">
    <location>
        <begin position="26"/>
        <end position="81"/>
    </location>
</feature>
<gene>
    <name evidence="2" type="ORF">MtrunA17_Chr1g0174951</name>
</gene>
<dbReference type="EMBL" id="PSQE01000001">
    <property type="protein sequence ID" value="RHN79231.1"/>
    <property type="molecule type" value="Genomic_DNA"/>
</dbReference>
<name>A0A396JR75_MEDTR</name>